<evidence type="ECO:0000259" key="2">
    <source>
        <dbReference type="SMART" id="SM00587"/>
    </source>
</evidence>
<proteinExistence type="predicted"/>
<dbReference type="EMBL" id="OA566835">
    <property type="protein sequence ID" value="CAD7199551.1"/>
    <property type="molecule type" value="Genomic_DNA"/>
</dbReference>
<evidence type="ECO:0000256" key="1">
    <source>
        <dbReference type="SAM" id="MobiDB-lite"/>
    </source>
</evidence>
<reference evidence="3" key="1">
    <citation type="submission" date="2020-11" db="EMBL/GenBank/DDBJ databases">
        <authorList>
            <person name="Tran Van P."/>
        </authorList>
    </citation>
    <scope>NUCLEOTIDE SEQUENCE</scope>
</reference>
<dbReference type="Pfam" id="PF02958">
    <property type="entry name" value="EcKL"/>
    <property type="match status" value="1"/>
</dbReference>
<sequence>MIKMSDTELLTKTDLEELLGQKFGQVTVESISVSQLTQPGENYGANLLSIEVTLAPDHKKLSVVAKLVPAIPKLREMFNHITVRKEMDFYLLVRACRGSADHRGVSPAYRQIQEECHVPENEIVDLFPECYGARATRGPDVGQLPDDGAALLLENLKTRGYSIGDRLTGVDLAHTRLVMVQMAHFHATAVALKINKPQVFQDTVMKSCVFLKKGPPPKKGDQKEGKGDGLIKGPFKMLDRMAQLPELADKLDIMKASMKRNMDEMKSGKPVEPSEPFASILHDDLCVNNVMFCYDADKKTPKDLKIIDFQFQFYDSPAKDLLFFLFTSTEVGIVVDHFDDMVRLYHQTFTDWLVTLRCDTGPFSYQAFLTEINKVAPGEFFRIMTMLTPIHMLPNRGQGQANFDMNKMFEDKSNFSEAYYKKILQTSHSNSYRQPSLDTLIEPRQSKRVHLATYRGYEPRILNILKDVRVHPRSKQTNKQQRRINYVHKDTIFLMRLLYTLKKKVSLKSLFYSKLEILSAILNNNINNKLRDQQLGRRDKVSHTPLDEDTRAIAQGPPFPRSEDLCTKRGSSKDLPQRAPQPYFNQERAHDSGQFGTSTRARENAILRHYLRAVSTGDDVALRGDLKAAAARHLKHVVFTRHKL</sequence>
<accession>A0A7R8VJ79</accession>
<dbReference type="PANTHER" id="PTHR11012:SF55">
    <property type="entry name" value="BHLH DOMAIN-CONTAINING PROTEIN"/>
    <property type="match status" value="1"/>
</dbReference>
<organism evidence="3">
    <name type="scientific">Timema douglasi</name>
    <name type="common">Walking stick</name>
    <dbReference type="NCBI Taxonomy" id="61478"/>
    <lineage>
        <taxon>Eukaryota</taxon>
        <taxon>Metazoa</taxon>
        <taxon>Ecdysozoa</taxon>
        <taxon>Arthropoda</taxon>
        <taxon>Hexapoda</taxon>
        <taxon>Insecta</taxon>
        <taxon>Pterygota</taxon>
        <taxon>Neoptera</taxon>
        <taxon>Polyneoptera</taxon>
        <taxon>Phasmatodea</taxon>
        <taxon>Timematodea</taxon>
        <taxon>Timematoidea</taxon>
        <taxon>Timematidae</taxon>
        <taxon>Timema</taxon>
    </lineage>
</organism>
<feature type="domain" description="CHK kinase-like" evidence="2">
    <location>
        <begin position="151"/>
        <end position="355"/>
    </location>
</feature>
<feature type="compositionally biased region" description="Basic and acidic residues" evidence="1">
    <location>
        <begin position="533"/>
        <end position="551"/>
    </location>
</feature>
<dbReference type="AlphaFoldDB" id="A0A7R8VJ79"/>
<dbReference type="InterPro" id="IPR011009">
    <property type="entry name" value="Kinase-like_dom_sf"/>
</dbReference>
<feature type="compositionally biased region" description="Basic and acidic residues" evidence="1">
    <location>
        <begin position="561"/>
        <end position="576"/>
    </location>
</feature>
<dbReference type="PANTHER" id="PTHR11012">
    <property type="entry name" value="PROTEIN KINASE-LIKE DOMAIN-CONTAINING"/>
    <property type="match status" value="1"/>
</dbReference>
<dbReference type="SMART" id="SM00587">
    <property type="entry name" value="CHK"/>
    <property type="match status" value="1"/>
</dbReference>
<evidence type="ECO:0000313" key="3">
    <source>
        <dbReference type="EMBL" id="CAD7199551.1"/>
    </source>
</evidence>
<dbReference type="Gene3D" id="3.90.1200.10">
    <property type="match status" value="1"/>
</dbReference>
<gene>
    <name evidence="3" type="ORF">TDIB3V08_LOCUS5799</name>
</gene>
<feature type="region of interest" description="Disordered" evidence="1">
    <location>
        <begin position="533"/>
        <end position="597"/>
    </location>
</feature>
<name>A0A7R8VJ79_TIMDO</name>
<dbReference type="InterPro" id="IPR015897">
    <property type="entry name" value="CHK_kinase-like"/>
</dbReference>
<dbReference type="InterPro" id="IPR004119">
    <property type="entry name" value="EcKL"/>
</dbReference>
<dbReference type="SUPFAM" id="SSF56112">
    <property type="entry name" value="Protein kinase-like (PK-like)"/>
    <property type="match status" value="1"/>
</dbReference>
<protein>
    <recommendedName>
        <fullName evidence="2">CHK kinase-like domain-containing protein</fullName>
    </recommendedName>
</protein>